<dbReference type="RefSeq" id="WP_218284358.1">
    <property type="nucleotide sequence ID" value="NZ_CP076448.1"/>
</dbReference>
<organism evidence="12 13">
    <name type="scientific">Elioraea tepida</name>
    <dbReference type="NCBI Taxonomy" id="2843330"/>
    <lineage>
        <taxon>Bacteria</taxon>
        <taxon>Pseudomonadati</taxon>
        <taxon>Pseudomonadota</taxon>
        <taxon>Alphaproteobacteria</taxon>
        <taxon>Acetobacterales</taxon>
        <taxon>Elioraeaceae</taxon>
        <taxon>Elioraea</taxon>
    </lineage>
</organism>
<dbReference type="EMBL" id="CP076448">
    <property type="protein sequence ID" value="QXM23499.1"/>
    <property type="molecule type" value="Genomic_DNA"/>
</dbReference>
<comment type="subunit">
    <text evidence="5">Part of an enzyme complex containing four subunits: a flavoprotein, an iron-sulfur protein, plus two membrane-anchoring proteins, SdhC and SdhD.</text>
</comment>
<evidence type="ECO:0000256" key="3">
    <source>
        <dbReference type="ARBA" id="ARBA00004141"/>
    </source>
</evidence>
<keyword evidence="9 11" id="KW-1133">Transmembrane helix</keyword>
<evidence type="ECO:0000256" key="11">
    <source>
        <dbReference type="SAM" id="Phobius"/>
    </source>
</evidence>
<dbReference type="NCBIfam" id="TIGR02968">
    <property type="entry name" value="succ_dehyd_anc"/>
    <property type="match status" value="1"/>
</dbReference>
<keyword evidence="8 11" id="KW-0812">Transmembrane</keyword>
<dbReference type="Pfam" id="PF01127">
    <property type="entry name" value="Sdh_cyt"/>
    <property type="match status" value="1"/>
</dbReference>
<protein>
    <recommendedName>
        <fullName evidence="6">Succinate dehydrogenase hydrophobic membrane anchor subunit</fullName>
    </recommendedName>
</protein>
<reference evidence="12" key="1">
    <citation type="submission" date="2021-06" db="EMBL/GenBank/DDBJ databases">
        <title>Elioraea tepida, sp. nov., a moderately thermophilic aerobic anoxygenic phototrophic bacterium isolated from an alkaline siliceous hot spring mat community in Yellowstone National Park, WY, USA.</title>
        <authorList>
            <person name="Saini M.K."/>
            <person name="Yoshida S."/>
            <person name="Sebastian A."/>
            <person name="Hirose S."/>
            <person name="Hara E."/>
            <person name="Tamaki H."/>
            <person name="Soulier N.T."/>
            <person name="Albert I."/>
            <person name="Hanada S."/>
            <person name="Bryant D.A."/>
            <person name="Tank M."/>
        </authorList>
    </citation>
    <scope>NUCLEOTIDE SEQUENCE</scope>
    <source>
        <strain evidence="12">MS-P2</strain>
    </source>
</reference>
<accession>A0A975YIE5</accession>
<dbReference type="Proteomes" id="UP000694001">
    <property type="component" value="Chromosome"/>
</dbReference>
<keyword evidence="13" id="KW-1185">Reference proteome</keyword>
<feature type="transmembrane region" description="Helical" evidence="11">
    <location>
        <begin position="37"/>
        <end position="59"/>
    </location>
</feature>
<dbReference type="CDD" id="cd03495">
    <property type="entry name" value="SQR_TypeC_SdhD_like"/>
    <property type="match status" value="1"/>
</dbReference>
<dbReference type="AlphaFoldDB" id="A0A975YIE5"/>
<evidence type="ECO:0000256" key="9">
    <source>
        <dbReference type="ARBA" id="ARBA00022989"/>
    </source>
</evidence>
<evidence type="ECO:0000256" key="5">
    <source>
        <dbReference type="ARBA" id="ARBA00011558"/>
    </source>
</evidence>
<comment type="cofactor">
    <cofactor evidence="1">
        <name>heme</name>
        <dbReference type="ChEBI" id="CHEBI:30413"/>
    </cofactor>
</comment>
<evidence type="ECO:0000256" key="7">
    <source>
        <dbReference type="ARBA" id="ARBA00022448"/>
    </source>
</evidence>
<dbReference type="InterPro" id="IPR000701">
    <property type="entry name" value="SuccDH_FuR_B_TM-su"/>
</dbReference>
<keyword evidence="7" id="KW-0813">Transport</keyword>
<evidence type="ECO:0000256" key="6">
    <source>
        <dbReference type="ARBA" id="ARBA00019425"/>
    </source>
</evidence>
<evidence type="ECO:0000256" key="10">
    <source>
        <dbReference type="ARBA" id="ARBA00023136"/>
    </source>
</evidence>
<name>A0A975YIE5_9PROT</name>
<evidence type="ECO:0000256" key="4">
    <source>
        <dbReference type="ARBA" id="ARBA00005163"/>
    </source>
</evidence>
<evidence type="ECO:0000256" key="2">
    <source>
        <dbReference type="ARBA" id="ARBA00004050"/>
    </source>
</evidence>
<comment type="subcellular location">
    <subcellularLocation>
        <location evidence="3">Membrane</location>
        <topology evidence="3">Multi-pass membrane protein</topology>
    </subcellularLocation>
</comment>
<dbReference type="GO" id="GO:0016020">
    <property type="term" value="C:membrane"/>
    <property type="evidence" value="ECO:0007669"/>
    <property type="project" value="UniProtKB-SubCell"/>
</dbReference>
<evidence type="ECO:0000256" key="1">
    <source>
        <dbReference type="ARBA" id="ARBA00001971"/>
    </source>
</evidence>
<comment type="pathway">
    <text evidence="4">Carbohydrate metabolism; tricarboxylic acid cycle.</text>
</comment>
<dbReference type="GO" id="GO:0006099">
    <property type="term" value="P:tricarboxylic acid cycle"/>
    <property type="evidence" value="ECO:0007669"/>
    <property type="project" value="InterPro"/>
</dbReference>
<feature type="transmembrane region" description="Helical" evidence="11">
    <location>
        <begin position="71"/>
        <end position="95"/>
    </location>
</feature>
<evidence type="ECO:0000313" key="12">
    <source>
        <dbReference type="EMBL" id="QXM23499.1"/>
    </source>
</evidence>
<evidence type="ECO:0000256" key="8">
    <source>
        <dbReference type="ARBA" id="ARBA00022692"/>
    </source>
</evidence>
<dbReference type="KEGG" id="elio:KO353_09140"/>
<feature type="transmembrane region" description="Helical" evidence="11">
    <location>
        <begin position="107"/>
        <end position="129"/>
    </location>
</feature>
<proteinExistence type="predicted"/>
<keyword evidence="10 11" id="KW-0472">Membrane</keyword>
<sequence>MANQAKATRTMLRSGLGRARGLGAAKEGVRHWWVQRLTAAALVPLTLWFIASLILLAGADHATVSAWIARPLNTVLLILLVGASFWHASLGLQVVIEDYIRSEGRRLAVLLAVKAVLLIGALMGILAVLRVAL</sequence>
<evidence type="ECO:0000313" key="13">
    <source>
        <dbReference type="Proteomes" id="UP000694001"/>
    </source>
</evidence>
<comment type="function">
    <text evidence="2">Membrane-anchoring subunit of succinate dehydrogenase (SDH).</text>
</comment>
<gene>
    <name evidence="12" type="primary">sdhD</name>
    <name evidence="12" type="ORF">KO353_09140</name>
</gene>
<dbReference type="GO" id="GO:0020037">
    <property type="term" value="F:heme binding"/>
    <property type="evidence" value="ECO:0007669"/>
    <property type="project" value="InterPro"/>
</dbReference>
<dbReference type="InterPro" id="IPR014312">
    <property type="entry name" value="Succ_DH_anchor"/>
</dbReference>